<protein>
    <submittedName>
        <fullName evidence="1">Uncharacterized protein</fullName>
    </submittedName>
</protein>
<sequence>MMKLGRKVLVPSKASRSHELRREEVCGGVVPATVPRVVGRVEMESTRVVLTIQIFTRVRFPRRFDMQNRPV</sequence>
<gene>
    <name evidence="1" type="ORF">Bca52824_062427</name>
</gene>
<keyword evidence="2" id="KW-1185">Reference proteome</keyword>
<comment type="caution">
    <text evidence="1">The sequence shown here is derived from an EMBL/GenBank/DDBJ whole genome shotgun (WGS) entry which is preliminary data.</text>
</comment>
<proteinExistence type="predicted"/>
<name>A0A8X7U6R2_BRACI</name>
<organism evidence="1 2">
    <name type="scientific">Brassica carinata</name>
    <name type="common">Ethiopian mustard</name>
    <name type="synonym">Abyssinian cabbage</name>
    <dbReference type="NCBI Taxonomy" id="52824"/>
    <lineage>
        <taxon>Eukaryota</taxon>
        <taxon>Viridiplantae</taxon>
        <taxon>Streptophyta</taxon>
        <taxon>Embryophyta</taxon>
        <taxon>Tracheophyta</taxon>
        <taxon>Spermatophyta</taxon>
        <taxon>Magnoliopsida</taxon>
        <taxon>eudicotyledons</taxon>
        <taxon>Gunneridae</taxon>
        <taxon>Pentapetalae</taxon>
        <taxon>rosids</taxon>
        <taxon>malvids</taxon>
        <taxon>Brassicales</taxon>
        <taxon>Brassicaceae</taxon>
        <taxon>Brassiceae</taxon>
        <taxon>Brassica</taxon>
    </lineage>
</organism>
<reference evidence="1 2" key="1">
    <citation type="submission" date="2020-02" db="EMBL/GenBank/DDBJ databases">
        <authorList>
            <person name="Ma Q."/>
            <person name="Huang Y."/>
            <person name="Song X."/>
            <person name="Pei D."/>
        </authorList>
    </citation>
    <scope>NUCLEOTIDE SEQUENCE [LARGE SCALE GENOMIC DNA]</scope>
    <source>
        <strain evidence="1">Sxm20200214</strain>
        <tissue evidence="1">Leaf</tissue>
    </source>
</reference>
<evidence type="ECO:0000313" key="2">
    <source>
        <dbReference type="Proteomes" id="UP000886595"/>
    </source>
</evidence>
<dbReference type="AlphaFoldDB" id="A0A8X7U6R2"/>
<dbReference type="Proteomes" id="UP000886595">
    <property type="component" value="Unassembled WGS sequence"/>
</dbReference>
<dbReference type="EMBL" id="JAAMPC010000013">
    <property type="protein sequence ID" value="KAG2267872.1"/>
    <property type="molecule type" value="Genomic_DNA"/>
</dbReference>
<accession>A0A8X7U6R2</accession>
<evidence type="ECO:0000313" key="1">
    <source>
        <dbReference type="EMBL" id="KAG2267872.1"/>
    </source>
</evidence>